<organism evidence="7">
    <name type="scientific">Picea sitchensis</name>
    <name type="common">Sitka spruce</name>
    <name type="synonym">Pinus sitchensis</name>
    <dbReference type="NCBI Taxonomy" id="3332"/>
    <lineage>
        <taxon>Eukaryota</taxon>
        <taxon>Viridiplantae</taxon>
        <taxon>Streptophyta</taxon>
        <taxon>Embryophyta</taxon>
        <taxon>Tracheophyta</taxon>
        <taxon>Spermatophyta</taxon>
        <taxon>Pinopsida</taxon>
        <taxon>Pinidae</taxon>
        <taxon>Conifers I</taxon>
        <taxon>Pinales</taxon>
        <taxon>Pinaceae</taxon>
        <taxon>Picea</taxon>
    </lineage>
</organism>
<evidence type="ECO:0000256" key="5">
    <source>
        <dbReference type="ARBA" id="ARBA00023180"/>
    </source>
</evidence>
<protein>
    <recommendedName>
        <fullName evidence="6">Peptidase A1 domain-containing protein</fullName>
    </recommendedName>
</protein>
<dbReference type="GO" id="GO:0004190">
    <property type="term" value="F:aspartic-type endopeptidase activity"/>
    <property type="evidence" value="ECO:0007669"/>
    <property type="project" value="UniProtKB-KW"/>
</dbReference>
<comment type="similarity">
    <text evidence="1">Belongs to the peptidase A1 family.</text>
</comment>
<keyword evidence="4" id="KW-0378">Hydrolase</keyword>
<dbReference type="PANTHER" id="PTHR47967:SF36">
    <property type="entry name" value="PEPTIDASE A1 DOMAIN-CONTAINING PROTEIN"/>
    <property type="match status" value="1"/>
</dbReference>
<dbReference type="Pfam" id="PF14541">
    <property type="entry name" value="TAXi_C"/>
    <property type="match status" value="1"/>
</dbReference>
<dbReference type="PROSITE" id="PS51767">
    <property type="entry name" value="PEPTIDASE_A1"/>
    <property type="match status" value="1"/>
</dbReference>
<dbReference type="CDD" id="cd05476">
    <property type="entry name" value="pepsin_A_like_plant"/>
    <property type="match status" value="1"/>
</dbReference>
<sequence length="370" mass="40330">MDTGSDLVWVPCTRNYSCINCPEDSASNGVFLPRMSSSLHLVTCADSNCKTLYGNNTELLCQSCAGSLKNCSETCPPYGIQYGRGSTAGLLLTETLNLPLENGEGARAITHFAVGCSIVSSQQPSGIAGFGRGALSMPSQLGEHIGKDRFAYCLQSHRFDEENKKSLMVLGDKALPNNIPLNYTPFLTNSRAPPSSQYGVYYYIGLRGVSIGGKRLKQLPSKLLRFDTKGNGGTIIDSGTTFTVFSDEIFKHIAAGFASQIGYRRAGEVEDKTGMGLCYDVTGLENIVLPEFAFHFKGGSDMVLPVANYFSYFSSFDSICLTMISSRGLLEVDSGPAVILGNDQQQDFYLLYDREKNRLGFTQQTCKTFR</sequence>
<evidence type="ECO:0000313" key="7">
    <source>
        <dbReference type="EMBL" id="ADE77078.1"/>
    </source>
</evidence>
<dbReference type="InterPro" id="IPR021109">
    <property type="entry name" value="Peptidase_aspartic_dom_sf"/>
</dbReference>
<dbReference type="EMBL" id="BT123779">
    <property type="protein sequence ID" value="ADE77078.1"/>
    <property type="molecule type" value="mRNA"/>
</dbReference>
<dbReference type="InterPro" id="IPR034161">
    <property type="entry name" value="Pepsin-like_plant"/>
</dbReference>
<name>D5AC09_PICSI</name>
<evidence type="ECO:0000256" key="1">
    <source>
        <dbReference type="ARBA" id="ARBA00007447"/>
    </source>
</evidence>
<evidence type="ECO:0000259" key="6">
    <source>
        <dbReference type="PROSITE" id="PS51767"/>
    </source>
</evidence>
<evidence type="ECO:0000256" key="4">
    <source>
        <dbReference type="ARBA" id="ARBA00022801"/>
    </source>
</evidence>
<dbReference type="PANTHER" id="PTHR47967">
    <property type="entry name" value="OS07G0603500 PROTEIN-RELATED"/>
    <property type="match status" value="1"/>
</dbReference>
<evidence type="ECO:0000256" key="3">
    <source>
        <dbReference type="ARBA" id="ARBA00022750"/>
    </source>
</evidence>
<feature type="domain" description="Peptidase A1" evidence="6">
    <location>
        <begin position="1"/>
        <end position="362"/>
    </location>
</feature>
<keyword evidence="3" id="KW-0064">Aspartyl protease</keyword>
<dbReference type="InterPro" id="IPR051708">
    <property type="entry name" value="Plant_Aspart_Prot_A1"/>
</dbReference>
<dbReference type="MEROPS" id="A01.A47"/>
<dbReference type="GO" id="GO:0006508">
    <property type="term" value="P:proteolysis"/>
    <property type="evidence" value="ECO:0007669"/>
    <property type="project" value="UniProtKB-KW"/>
</dbReference>
<evidence type="ECO:0000256" key="2">
    <source>
        <dbReference type="ARBA" id="ARBA00022670"/>
    </source>
</evidence>
<keyword evidence="2" id="KW-0645">Protease</keyword>
<dbReference type="Pfam" id="PF14543">
    <property type="entry name" value="TAXi_N"/>
    <property type="match status" value="1"/>
</dbReference>
<dbReference type="InterPro" id="IPR032799">
    <property type="entry name" value="TAXi_C"/>
</dbReference>
<dbReference type="InterPro" id="IPR033121">
    <property type="entry name" value="PEPTIDASE_A1"/>
</dbReference>
<dbReference type="GO" id="GO:0005576">
    <property type="term" value="C:extracellular region"/>
    <property type="evidence" value="ECO:0007669"/>
    <property type="project" value="TreeGrafter"/>
</dbReference>
<keyword evidence="5" id="KW-0325">Glycoprotein</keyword>
<dbReference type="AlphaFoldDB" id="D5AC09"/>
<dbReference type="Gene3D" id="2.40.70.10">
    <property type="entry name" value="Acid Proteases"/>
    <property type="match status" value="2"/>
</dbReference>
<reference evidence="7" key="1">
    <citation type="submission" date="2010-04" db="EMBL/GenBank/DDBJ databases">
        <authorList>
            <person name="Reid K.E."/>
            <person name="Liao N."/>
            <person name="Chan S."/>
            <person name="Docking R."/>
            <person name="Taylor G."/>
            <person name="Moore R."/>
            <person name="Mayo M."/>
            <person name="Munro S."/>
            <person name="King J."/>
            <person name="Yanchuk A."/>
            <person name="Holt R."/>
            <person name="Jones S."/>
            <person name="Marra M."/>
            <person name="Ritland C.E."/>
            <person name="Ritland K."/>
            <person name="Bohlmann J."/>
        </authorList>
    </citation>
    <scope>NUCLEOTIDE SEQUENCE</scope>
    <source>
        <tissue evidence="7">Bud</tissue>
    </source>
</reference>
<proteinExistence type="evidence at transcript level"/>
<dbReference type="SUPFAM" id="SSF50630">
    <property type="entry name" value="Acid proteases"/>
    <property type="match status" value="1"/>
</dbReference>
<accession>D5AC09</accession>
<dbReference type="InterPro" id="IPR032861">
    <property type="entry name" value="TAXi_N"/>
</dbReference>